<sequence length="184" mass="20774">MVSKPKHFPMRNHLAHEITKYNELASHKCKETQTQTHTKHLPISVETHFTLHNSSEMARLGKCFLNVAAVVMMSVLILPSLSYAATYYVGDTYGWSYNIDLDSWAADKTFYVNDVLVFTYDNTYHNVVSVDANGYNTCSANSNYGVFTSGNDEITLTSAGTWYFICSYHCDFANQKMAVTVYSP</sequence>
<name>A0ABD3JVC3_EUCGL</name>
<dbReference type="EMBL" id="JBJKBG010000007">
    <property type="protein sequence ID" value="KAL3731866.1"/>
    <property type="molecule type" value="Genomic_DNA"/>
</dbReference>
<evidence type="ECO:0000256" key="4">
    <source>
        <dbReference type="ARBA" id="ARBA00022723"/>
    </source>
</evidence>
<dbReference type="PROSITE" id="PS51485">
    <property type="entry name" value="PHYTOCYANIN"/>
    <property type="match status" value="1"/>
</dbReference>
<keyword evidence="7 12" id="KW-1133">Transmembrane helix</keyword>
<dbReference type="GO" id="GO:0016020">
    <property type="term" value="C:membrane"/>
    <property type="evidence" value="ECO:0007669"/>
    <property type="project" value="UniProtKB-SubCell"/>
</dbReference>
<evidence type="ECO:0000256" key="10">
    <source>
        <dbReference type="ARBA" id="ARBA00023157"/>
    </source>
</evidence>
<dbReference type="AlphaFoldDB" id="A0ABD3JVC3"/>
<gene>
    <name evidence="14" type="ORF">ACJRO7_028692</name>
</gene>
<evidence type="ECO:0000313" key="15">
    <source>
        <dbReference type="Proteomes" id="UP001634007"/>
    </source>
</evidence>
<keyword evidence="4" id="KW-0479">Metal-binding</keyword>
<keyword evidence="5" id="KW-0732">Signal</keyword>
<organism evidence="14 15">
    <name type="scientific">Eucalyptus globulus</name>
    <name type="common">Tasmanian blue gum</name>
    <dbReference type="NCBI Taxonomy" id="34317"/>
    <lineage>
        <taxon>Eukaryota</taxon>
        <taxon>Viridiplantae</taxon>
        <taxon>Streptophyta</taxon>
        <taxon>Embryophyta</taxon>
        <taxon>Tracheophyta</taxon>
        <taxon>Spermatophyta</taxon>
        <taxon>Magnoliopsida</taxon>
        <taxon>eudicotyledons</taxon>
        <taxon>Gunneridae</taxon>
        <taxon>Pentapetalae</taxon>
        <taxon>rosids</taxon>
        <taxon>malvids</taxon>
        <taxon>Myrtales</taxon>
        <taxon>Myrtaceae</taxon>
        <taxon>Myrtoideae</taxon>
        <taxon>Eucalypteae</taxon>
        <taxon>Eucalyptus</taxon>
    </lineage>
</organism>
<keyword evidence="15" id="KW-1185">Reference proteome</keyword>
<dbReference type="Proteomes" id="UP001634007">
    <property type="component" value="Unassembled WGS sequence"/>
</dbReference>
<evidence type="ECO:0000259" key="13">
    <source>
        <dbReference type="PROSITE" id="PS51485"/>
    </source>
</evidence>
<evidence type="ECO:0000256" key="1">
    <source>
        <dbReference type="ARBA" id="ARBA00004479"/>
    </source>
</evidence>
<feature type="domain" description="Phytocyanin" evidence="13">
    <location>
        <begin position="85"/>
        <end position="183"/>
    </location>
</feature>
<keyword evidence="11" id="KW-0325">Glycoprotein</keyword>
<dbReference type="InterPro" id="IPR003245">
    <property type="entry name" value="Phytocyanin_dom"/>
</dbReference>
<accession>A0ABD3JVC3</accession>
<protein>
    <recommendedName>
        <fullName evidence="13">Phytocyanin domain-containing protein</fullName>
    </recommendedName>
</protein>
<keyword evidence="8" id="KW-0186">Copper</keyword>
<comment type="subcellular location">
    <subcellularLocation>
        <location evidence="1">Membrane</location>
        <topology evidence="1">Single-pass type I membrane protein</topology>
    </subcellularLocation>
</comment>
<evidence type="ECO:0000256" key="7">
    <source>
        <dbReference type="ARBA" id="ARBA00022989"/>
    </source>
</evidence>
<dbReference type="Pfam" id="PF02298">
    <property type="entry name" value="Cu_bind_like"/>
    <property type="match status" value="1"/>
</dbReference>
<keyword evidence="3 12" id="KW-0812">Transmembrane</keyword>
<evidence type="ECO:0000256" key="2">
    <source>
        <dbReference type="ARBA" id="ARBA00022448"/>
    </source>
</evidence>
<dbReference type="PANTHER" id="PTHR33021:SF193">
    <property type="entry name" value="OS06G0218600 PROTEIN"/>
    <property type="match status" value="1"/>
</dbReference>
<keyword evidence="9 12" id="KW-0472">Membrane</keyword>
<evidence type="ECO:0000256" key="8">
    <source>
        <dbReference type="ARBA" id="ARBA00023008"/>
    </source>
</evidence>
<dbReference type="FunFam" id="2.60.40.420:FF:000067">
    <property type="entry name" value="Cupredoxin superfamily protein"/>
    <property type="match status" value="1"/>
</dbReference>
<dbReference type="GO" id="GO:0009610">
    <property type="term" value="P:response to symbiotic fungus"/>
    <property type="evidence" value="ECO:0007669"/>
    <property type="project" value="UniProtKB-ARBA"/>
</dbReference>
<evidence type="ECO:0000256" key="3">
    <source>
        <dbReference type="ARBA" id="ARBA00022692"/>
    </source>
</evidence>
<reference evidence="14 15" key="1">
    <citation type="submission" date="2024-11" db="EMBL/GenBank/DDBJ databases">
        <title>Chromosome-level genome assembly of Eucalyptus globulus Labill. provides insights into its genome evolution.</title>
        <authorList>
            <person name="Li X."/>
        </authorList>
    </citation>
    <scope>NUCLEOTIDE SEQUENCE [LARGE SCALE GENOMIC DNA]</scope>
    <source>
        <strain evidence="14">CL2024</strain>
        <tissue evidence="14">Fresh tender leaves</tissue>
    </source>
</reference>
<evidence type="ECO:0000256" key="5">
    <source>
        <dbReference type="ARBA" id="ARBA00022729"/>
    </source>
</evidence>
<evidence type="ECO:0000256" key="12">
    <source>
        <dbReference type="SAM" id="Phobius"/>
    </source>
</evidence>
<evidence type="ECO:0000256" key="11">
    <source>
        <dbReference type="ARBA" id="ARBA00023180"/>
    </source>
</evidence>
<evidence type="ECO:0000313" key="14">
    <source>
        <dbReference type="EMBL" id="KAL3731866.1"/>
    </source>
</evidence>
<keyword evidence="6" id="KW-0249">Electron transport</keyword>
<comment type="caution">
    <text evidence="14">The sequence shown here is derived from an EMBL/GenBank/DDBJ whole genome shotgun (WGS) entry which is preliminary data.</text>
</comment>
<evidence type="ECO:0000256" key="6">
    <source>
        <dbReference type="ARBA" id="ARBA00022982"/>
    </source>
</evidence>
<keyword evidence="2" id="KW-0813">Transport</keyword>
<evidence type="ECO:0000256" key="9">
    <source>
        <dbReference type="ARBA" id="ARBA00023136"/>
    </source>
</evidence>
<feature type="transmembrane region" description="Helical" evidence="12">
    <location>
        <begin position="63"/>
        <end position="85"/>
    </location>
</feature>
<dbReference type="CDD" id="cd04216">
    <property type="entry name" value="Phytocyanin"/>
    <property type="match status" value="1"/>
</dbReference>
<keyword evidence="10" id="KW-1015">Disulfide bond</keyword>
<dbReference type="GO" id="GO:0046872">
    <property type="term" value="F:metal ion binding"/>
    <property type="evidence" value="ECO:0007669"/>
    <property type="project" value="UniProtKB-KW"/>
</dbReference>
<dbReference type="PANTHER" id="PTHR33021">
    <property type="entry name" value="BLUE COPPER PROTEIN"/>
    <property type="match status" value="1"/>
</dbReference>
<dbReference type="InterPro" id="IPR039391">
    <property type="entry name" value="Phytocyanin-like"/>
</dbReference>
<dbReference type="Gene3D" id="2.60.40.420">
    <property type="entry name" value="Cupredoxins - blue copper proteins"/>
    <property type="match status" value="1"/>
</dbReference>
<proteinExistence type="predicted"/>
<dbReference type="SUPFAM" id="SSF49503">
    <property type="entry name" value="Cupredoxins"/>
    <property type="match status" value="1"/>
</dbReference>
<dbReference type="InterPro" id="IPR008972">
    <property type="entry name" value="Cupredoxin"/>
</dbReference>